<dbReference type="Proteomes" id="UP001055437">
    <property type="component" value="Chromosome"/>
</dbReference>
<dbReference type="RefSeq" id="WP_066676323.1">
    <property type="nucleotide sequence ID" value="NZ_CABMIZ010000015.1"/>
</dbReference>
<dbReference type="GeneID" id="303559158"/>
<sequence length="229" mass="26866">MVLDSDFIKQYEKIASKDIELALKFCFDEFNQKKDPDILIYIGESYMVDEKFDLAVNYINKAIESNCKNRLLAYSLIGESLFYLGLYEKSKEYFFKVLDLDKESFFATIYLIDINLSEKNYKLAKKIGEDFLEYSNLNSEDKSFLIAKIAWIQLRYTKEYTESINNVKEALSINKNCGNAYIVLGFYNLSLERYKEAMRSFKNAIKLGEECEEVYYGIKECTMKMGIEK</sequence>
<dbReference type="PANTHER" id="PTHR12558:SF13">
    <property type="entry name" value="CELL DIVISION CYCLE PROTEIN 27 HOMOLOG"/>
    <property type="match status" value="1"/>
</dbReference>
<evidence type="ECO:0000313" key="4">
    <source>
        <dbReference type="Proteomes" id="UP000280586"/>
    </source>
</evidence>
<dbReference type="InterPro" id="IPR019734">
    <property type="entry name" value="TPR_rpt"/>
</dbReference>
<dbReference type="Gene3D" id="1.25.40.10">
    <property type="entry name" value="Tetratricopeptide repeat domain"/>
    <property type="match status" value="2"/>
</dbReference>
<proteinExistence type="predicted"/>
<keyword evidence="1" id="KW-0802">TPR repeat</keyword>
<feature type="repeat" description="TPR" evidence="1">
    <location>
        <begin position="36"/>
        <end position="69"/>
    </location>
</feature>
<keyword evidence="5" id="KW-1185">Reference proteome</keyword>
<organism evidence="2 4">
    <name type="scientific">Clostridium septicum</name>
    <dbReference type="NCBI Taxonomy" id="1504"/>
    <lineage>
        <taxon>Bacteria</taxon>
        <taxon>Bacillati</taxon>
        <taxon>Bacillota</taxon>
        <taxon>Clostridia</taxon>
        <taxon>Eubacteriales</taxon>
        <taxon>Clostridiaceae</taxon>
        <taxon>Clostridium</taxon>
    </lineage>
</organism>
<accession>A0A9N7JJH5</accession>
<dbReference type="SMART" id="SM00028">
    <property type="entry name" value="TPR"/>
    <property type="match status" value="3"/>
</dbReference>
<name>A0A9N7JJH5_CLOSE</name>
<dbReference type="OrthoDB" id="1908470at2"/>
<dbReference type="Pfam" id="PF13181">
    <property type="entry name" value="TPR_8"/>
    <property type="match status" value="2"/>
</dbReference>
<dbReference type="Proteomes" id="UP000280586">
    <property type="component" value="Chromosome"/>
</dbReference>
<dbReference type="EMBL" id="CP099799">
    <property type="protein sequence ID" value="USR99605.1"/>
    <property type="molecule type" value="Genomic_DNA"/>
</dbReference>
<evidence type="ECO:0000313" key="5">
    <source>
        <dbReference type="Proteomes" id="UP001055437"/>
    </source>
</evidence>
<dbReference type="KEGG" id="csep:CP523_00525"/>
<evidence type="ECO:0000256" key="1">
    <source>
        <dbReference type="PROSITE-ProRule" id="PRU00339"/>
    </source>
</evidence>
<gene>
    <name evidence="2" type="ORF">CP523_00525</name>
    <name evidence="3" type="ORF">NH397_08815</name>
</gene>
<dbReference type="AlphaFoldDB" id="A0A9N7JJH5"/>
<dbReference type="PROSITE" id="PS50005">
    <property type="entry name" value="TPR"/>
    <property type="match status" value="3"/>
</dbReference>
<evidence type="ECO:0000313" key="3">
    <source>
        <dbReference type="EMBL" id="USR99605.1"/>
    </source>
</evidence>
<dbReference type="EMBL" id="CP023671">
    <property type="protein sequence ID" value="AYE33039.1"/>
    <property type="molecule type" value="Genomic_DNA"/>
</dbReference>
<dbReference type="SUPFAM" id="SSF48452">
    <property type="entry name" value="TPR-like"/>
    <property type="match status" value="1"/>
</dbReference>
<dbReference type="InterPro" id="IPR011990">
    <property type="entry name" value="TPR-like_helical_dom_sf"/>
</dbReference>
<feature type="repeat" description="TPR" evidence="1">
    <location>
        <begin position="178"/>
        <end position="211"/>
    </location>
</feature>
<feature type="repeat" description="TPR" evidence="1">
    <location>
        <begin position="71"/>
        <end position="104"/>
    </location>
</feature>
<protein>
    <submittedName>
        <fullName evidence="2">Tetratricopeptide repeat protein</fullName>
    </submittedName>
</protein>
<evidence type="ECO:0000313" key="2">
    <source>
        <dbReference type="EMBL" id="AYE33039.1"/>
    </source>
</evidence>
<reference evidence="3" key="2">
    <citation type="submission" date="2022-06" db="EMBL/GenBank/DDBJ databases">
        <authorList>
            <person name="Holder M.E."/>
            <person name="Ajami N.J."/>
            <person name="Petrosino J.F."/>
        </authorList>
    </citation>
    <scope>NUCLEOTIDE SEQUENCE</scope>
    <source>
        <strain evidence="3">RMA 8861</strain>
    </source>
</reference>
<reference evidence="2 4" key="1">
    <citation type="submission" date="2017-09" db="EMBL/GenBank/DDBJ databases">
        <authorList>
            <person name="Thomas P."/>
            <person name="Seyboldt C."/>
        </authorList>
    </citation>
    <scope>NUCLEOTIDE SEQUENCE [LARGE SCALE GENOMIC DNA]</scope>
    <source>
        <strain evidence="2 4">DSM 7534</strain>
    </source>
</reference>
<dbReference type="PANTHER" id="PTHR12558">
    <property type="entry name" value="CELL DIVISION CYCLE 16,23,27"/>
    <property type="match status" value="1"/>
</dbReference>